<dbReference type="EMBL" id="KQ759877">
    <property type="protein sequence ID" value="OAD62266.1"/>
    <property type="molecule type" value="Genomic_DNA"/>
</dbReference>
<gene>
    <name evidence="1" type="ORF">WN48_06920</name>
</gene>
<reference evidence="1 2" key="1">
    <citation type="submission" date="2015-07" db="EMBL/GenBank/DDBJ databases">
        <title>The genome of Eufriesea mexicana.</title>
        <authorList>
            <person name="Pan H."/>
            <person name="Kapheim K."/>
        </authorList>
    </citation>
    <scope>NUCLEOTIDE SEQUENCE [LARGE SCALE GENOMIC DNA]</scope>
    <source>
        <strain evidence="1">0111107269</strain>
        <tissue evidence="1">Whole body</tissue>
    </source>
</reference>
<dbReference type="Proteomes" id="UP000250275">
    <property type="component" value="Unassembled WGS sequence"/>
</dbReference>
<dbReference type="AlphaFoldDB" id="A0A310SU81"/>
<evidence type="ECO:0000313" key="1">
    <source>
        <dbReference type="EMBL" id="OAD62266.1"/>
    </source>
</evidence>
<sequence length="56" mass="6613">MYGICKSQQSLEVFWRSRLSLKLAYQTEEHTLIAEQVAYVNRTNKVICLNVIYTCR</sequence>
<keyword evidence="2" id="KW-1185">Reference proteome</keyword>
<accession>A0A310SU81</accession>
<organism evidence="1 2">
    <name type="scientific">Eufriesea mexicana</name>
    <dbReference type="NCBI Taxonomy" id="516756"/>
    <lineage>
        <taxon>Eukaryota</taxon>
        <taxon>Metazoa</taxon>
        <taxon>Ecdysozoa</taxon>
        <taxon>Arthropoda</taxon>
        <taxon>Hexapoda</taxon>
        <taxon>Insecta</taxon>
        <taxon>Pterygota</taxon>
        <taxon>Neoptera</taxon>
        <taxon>Endopterygota</taxon>
        <taxon>Hymenoptera</taxon>
        <taxon>Apocrita</taxon>
        <taxon>Aculeata</taxon>
        <taxon>Apoidea</taxon>
        <taxon>Anthophila</taxon>
        <taxon>Apidae</taxon>
        <taxon>Eufriesea</taxon>
    </lineage>
</organism>
<evidence type="ECO:0000313" key="2">
    <source>
        <dbReference type="Proteomes" id="UP000250275"/>
    </source>
</evidence>
<name>A0A310SU81_9HYME</name>
<protein>
    <submittedName>
        <fullName evidence="1">Uncharacterized protein</fullName>
    </submittedName>
</protein>
<proteinExistence type="predicted"/>